<dbReference type="InterPro" id="IPR054632">
    <property type="entry name" value="Aroma_sacti_dom"/>
</dbReference>
<protein>
    <submittedName>
        <fullName evidence="1">Uncharacterized protein</fullName>
    </submittedName>
</protein>
<dbReference type="AlphaFoldDB" id="A0A9W6RH16"/>
<evidence type="ECO:0000313" key="2">
    <source>
        <dbReference type="Proteomes" id="UP001165135"/>
    </source>
</evidence>
<gene>
    <name evidence="1" type="ORF">Airi01_038700</name>
</gene>
<evidence type="ECO:0000313" key="1">
    <source>
        <dbReference type="EMBL" id="GLY75603.1"/>
    </source>
</evidence>
<dbReference type="Proteomes" id="UP001165135">
    <property type="component" value="Unassembled WGS sequence"/>
</dbReference>
<dbReference type="NCBIfam" id="NF045560">
    <property type="entry name" value="aroma_sacti_dom"/>
    <property type="match status" value="1"/>
</dbReference>
<accession>A0A9W6RH16</accession>
<comment type="caution">
    <text evidence="1">The sequence shown here is derived from an EMBL/GenBank/DDBJ whole genome shotgun (WGS) entry which is preliminary data.</text>
</comment>
<organism evidence="1 2">
    <name type="scientific">Actinoallomurus iriomotensis</name>
    <dbReference type="NCBI Taxonomy" id="478107"/>
    <lineage>
        <taxon>Bacteria</taxon>
        <taxon>Bacillati</taxon>
        <taxon>Actinomycetota</taxon>
        <taxon>Actinomycetes</taxon>
        <taxon>Streptosporangiales</taxon>
        <taxon>Thermomonosporaceae</taxon>
        <taxon>Actinoallomurus</taxon>
    </lineage>
</organism>
<name>A0A9W6RH16_9ACTN</name>
<dbReference type="RefSeq" id="WP_285622828.1">
    <property type="nucleotide sequence ID" value="NZ_BSTJ01000004.1"/>
</dbReference>
<dbReference type="EMBL" id="BSTJ01000004">
    <property type="protein sequence ID" value="GLY75603.1"/>
    <property type="molecule type" value="Genomic_DNA"/>
</dbReference>
<sequence>MTFDALAALRQAGNPVDLLTAAQRDVLADLTEQEVAVLNSVKQRLDSVSDAEVEGHSLVIKIA</sequence>
<proteinExistence type="predicted"/>
<reference evidence="1" key="1">
    <citation type="submission" date="2023-03" db="EMBL/GenBank/DDBJ databases">
        <title>Actinoallomurus iriomotensis NBRC 103681.</title>
        <authorList>
            <person name="Ichikawa N."/>
            <person name="Sato H."/>
            <person name="Tonouchi N."/>
        </authorList>
    </citation>
    <scope>NUCLEOTIDE SEQUENCE</scope>
    <source>
        <strain evidence="1">NBRC 103681</strain>
    </source>
</reference>